<sequence length="338" mass="36669">MAPRHDPKVITALRRFAISITIFNILGYTLLGFEQPWSWPLVALATAYATEIVLELVGARMEGRAARFAGGGPKGMMEFLFPAHITGLALNMLTYVNDHIEVMVFGVVVAVSAKWILRAPVRGRLRHYMNPSNLGICVILLLFPWASIAPPYHFTENVDTWVGWLIVAIILISGTILNAKLTGRMWLIGAWLATFALQAIVRGWLFDTSIPAALGMMTGVAFVLFTNYMVTDPGTTPSKPASQVAFGSGIALLYGFFMVAHVAYGLFFATAAVCLIRGLFFWSLHFVDKARTQREAELREAGSGEAEAVALSGNGSSNGNGNGQTGARLKDDSPAVRT</sequence>
<dbReference type="STRING" id="76021.BS329_16730"/>
<keyword evidence="4" id="KW-1185">Reference proteome</keyword>
<feature type="transmembrane region" description="Helical" evidence="2">
    <location>
        <begin position="37"/>
        <end position="58"/>
    </location>
</feature>
<dbReference type="Proteomes" id="UP000187486">
    <property type="component" value="Unassembled WGS sequence"/>
</dbReference>
<keyword evidence="2" id="KW-1133">Transmembrane helix</keyword>
<feature type="compositionally biased region" description="Basic and acidic residues" evidence="1">
    <location>
        <begin position="328"/>
        <end position="338"/>
    </location>
</feature>
<dbReference type="AlphaFoldDB" id="A0A1R0KTX3"/>
<keyword evidence="2" id="KW-0472">Membrane</keyword>
<dbReference type="EMBL" id="MQUQ01000008">
    <property type="protein sequence ID" value="OLZ51501.1"/>
    <property type="molecule type" value="Genomic_DNA"/>
</dbReference>
<feature type="transmembrane region" description="Helical" evidence="2">
    <location>
        <begin position="266"/>
        <end position="287"/>
    </location>
</feature>
<accession>A0A1R0KTX3</accession>
<feature type="transmembrane region" description="Helical" evidence="2">
    <location>
        <begin position="161"/>
        <end position="179"/>
    </location>
</feature>
<organism evidence="3 4">
    <name type="scientific">Amycolatopsis coloradensis</name>
    <dbReference type="NCBI Taxonomy" id="76021"/>
    <lineage>
        <taxon>Bacteria</taxon>
        <taxon>Bacillati</taxon>
        <taxon>Actinomycetota</taxon>
        <taxon>Actinomycetes</taxon>
        <taxon>Pseudonocardiales</taxon>
        <taxon>Pseudonocardiaceae</taxon>
        <taxon>Amycolatopsis</taxon>
    </lineage>
</organism>
<comment type="caution">
    <text evidence="3">The sequence shown here is derived from an EMBL/GenBank/DDBJ whole genome shotgun (WGS) entry which is preliminary data.</text>
</comment>
<feature type="transmembrane region" description="Helical" evidence="2">
    <location>
        <begin position="102"/>
        <end position="121"/>
    </location>
</feature>
<name>A0A1R0KTX3_9PSEU</name>
<feature type="region of interest" description="Disordered" evidence="1">
    <location>
        <begin position="301"/>
        <end position="338"/>
    </location>
</feature>
<feature type="transmembrane region" description="Helical" evidence="2">
    <location>
        <begin position="12"/>
        <end position="31"/>
    </location>
</feature>
<evidence type="ECO:0000256" key="1">
    <source>
        <dbReference type="SAM" id="MobiDB-lite"/>
    </source>
</evidence>
<feature type="transmembrane region" description="Helical" evidence="2">
    <location>
        <begin position="79"/>
        <end position="96"/>
    </location>
</feature>
<protein>
    <submittedName>
        <fullName evidence="3">Enediyne biosynthesis protein</fullName>
    </submittedName>
</protein>
<feature type="transmembrane region" description="Helical" evidence="2">
    <location>
        <begin position="133"/>
        <end position="149"/>
    </location>
</feature>
<keyword evidence="2" id="KW-0812">Transmembrane</keyword>
<gene>
    <name evidence="3" type="ORF">BS329_16730</name>
</gene>
<evidence type="ECO:0000313" key="4">
    <source>
        <dbReference type="Proteomes" id="UP000187486"/>
    </source>
</evidence>
<feature type="transmembrane region" description="Helical" evidence="2">
    <location>
        <begin position="212"/>
        <end position="230"/>
    </location>
</feature>
<feature type="transmembrane region" description="Helical" evidence="2">
    <location>
        <begin position="242"/>
        <end position="260"/>
    </location>
</feature>
<proteinExistence type="predicted"/>
<reference evidence="3 4" key="1">
    <citation type="submission" date="2016-01" db="EMBL/GenBank/DDBJ databases">
        <title>Amycolatopsis coloradensis genome sequencing and assembly.</title>
        <authorList>
            <person name="Mayilraj S."/>
        </authorList>
    </citation>
    <scope>NUCLEOTIDE SEQUENCE [LARGE SCALE GENOMIC DNA]</scope>
    <source>
        <strain evidence="3 4">DSM 44225</strain>
    </source>
</reference>
<feature type="transmembrane region" description="Helical" evidence="2">
    <location>
        <begin position="186"/>
        <end position="206"/>
    </location>
</feature>
<evidence type="ECO:0000256" key="2">
    <source>
        <dbReference type="SAM" id="Phobius"/>
    </source>
</evidence>
<evidence type="ECO:0000313" key="3">
    <source>
        <dbReference type="EMBL" id="OLZ51501.1"/>
    </source>
</evidence>